<feature type="transmembrane region" description="Helical" evidence="1">
    <location>
        <begin position="7"/>
        <end position="24"/>
    </location>
</feature>
<dbReference type="AlphaFoldDB" id="A0A3D9H818"/>
<dbReference type="Proteomes" id="UP000256629">
    <property type="component" value="Unassembled WGS sequence"/>
</dbReference>
<comment type="caution">
    <text evidence="2">The sequence shown here is derived from an EMBL/GenBank/DDBJ whole genome shotgun (WGS) entry which is preliminary data.</text>
</comment>
<accession>A0A3D9H818</accession>
<keyword evidence="1" id="KW-0472">Membrane</keyword>
<evidence type="ECO:0000256" key="1">
    <source>
        <dbReference type="SAM" id="Phobius"/>
    </source>
</evidence>
<keyword evidence="3" id="KW-1185">Reference proteome</keyword>
<evidence type="ECO:0000313" key="2">
    <source>
        <dbReference type="EMBL" id="RED45632.1"/>
    </source>
</evidence>
<evidence type="ECO:0000313" key="3">
    <source>
        <dbReference type="Proteomes" id="UP000256629"/>
    </source>
</evidence>
<protein>
    <submittedName>
        <fullName evidence="2">Uncharacterized protein</fullName>
    </submittedName>
</protein>
<feature type="transmembrane region" description="Helical" evidence="1">
    <location>
        <begin position="30"/>
        <end position="50"/>
    </location>
</feature>
<sequence>MKNFKYWNNYLIIGIILLIANKFINKPEILGWLVLIIGLGLSVYGLTLFFRDKRSDES</sequence>
<reference evidence="2 3" key="1">
    <citation type="submission" date="2018-07" db="EMBL/GenBank/DDBJ databases">
        <title>Genomic Encyclopedia of Type Strains, Phase III (KMG-III): the genomes of soil and plant-associated and newly described type strains.</title>
        <authorList>
            <person name="Whitman W."/>
        </authorList>
    </citation>
    <scope>NUCLEOTIDE SEQUENCE [LARGE SCALE GENOMIC DNA]</scope>
    <source>
        <strain evidence="2 3">CECT 8487</strain>
    </source>
</reference>
<organism evidence="2 3">
    <name type="scientific">Seonamhaeicola aphaedonensis</name>
    <dbReference type="NCBI Taxonomy" id="1461338"/>
    <lineage>
        <taxon>Bacteria</taxon>
        <taxon>Pseudomonadati</taxon>
        <taxon>Bacteroidota</taxon>
        <taxon>Flavobacteriia</taxon>
        <taxon>Flavobacteriales</taxon>
        <taxon>Flavobacteriaceae</taxon>
    </lineage>
</organism>
<keyword evidence="1" id="KW-1133">Transmembrane helix</keyword>
<proteinExistence type="predicted"/>
<dbReference type="RefSeq" id="WP_181896421.1">
    <property type="nucleotide sequence ID" value="NZ_QRDX01000008.1"/>
</dbReference>
<dbReference type="EMBL" id="QRDX01000008">
    <property type="protein sequence ID" value="RED45632.1"/>
    <property type="molecule type" value="Genomic_DNA"/>
</dbReference>
<name>A0A3D9H818_9FLAO</name>
<gene>
    <name evidence="2" type="ORF">DFQ02_10810</name>
</gene>
<keyword evidence="1" id="KW-0812">Transmembrane</keyword>